<accession>A0ABQ8TMC7</accession>
<feature type="region of interest" description="Disordered" evidence="1">
    <location>
        <begin position="242"/>
        <end position="273"/>
    </location>
</feature>
<dbReference type="EMBL" id="JAJSOF020000005">
    <property type="protein sequence ID" value="KAJ4447061.1"/>
    <property type="molecule type" value="Genomic_DNA"/>
</dbReference>
<feature type="region of interest" description="Disordered" evidence="1">
    <location>
        <begin position="37"/>
        <end position="109"/>
    </location>
</feature>
<reference evidence="2 3" key="1">
    <citation type="journal article" date="2022" name="Allergy">
        <title>Genome assembly and annotation of Periplaneta americana reveal a comprehensive cockroach allergen profile.</title>
        <authorList>
            <person name="Wang L."/>
            <person name="Xiong Q."/>
            <person name="Saelim N."/>
            <person name="Wang L."/>
            <person name="Nong W."/>
            <person name="Wan A.T."/>
            <person name="Shi M."/>
            <person name="Liu X."/>
            <person name="Cao Q."/>
            <person name="Hui J.H.L."/>
            <person name="Sookrung N."/>
            <person name="Leung T.F."/>
            <person name="Tungtrongchitr A."/>
            <person name="Tsui S.K.W."/>
        </authorList>
    </citation>
    <scope>NUCLEOTIDE SEQUENCE [LARGE SCALE GENOMIC DNA]</scope>
    <source>
        <strain evidence="2">PWHHKU_190912</strain>
    </source>
</reference>
<feature type="compositionally biased region" description="Basic and acidic residues" evidence="1">
    <location>
        <begin position="242"/>
        <end position="252"/>
    </location>
</feature>
<organism evidence="2 3">
    <name type="scientific">Periplaneta americana</name>
    <name type="common">American cockroach</name>
    <name type="synonym">Blatta americana</name>
    <dbReference type="NCBI Taxonomy" id="6978"/>
    <lineage>
        <taxon>Eukaryota</taxon>
        <taxon>Metazoa</taxon>
        <taxon>Ecdysozoa</taxon>
        <taxon>Arthropoda</taxon>
        <taxon>Hexapoda</taxon>
        <taxon>Insecta</taxon>
        <taxon>Pterygota</taxon>
        <taxon>Neoptera</taxon>
        <taxon>Polyneoptera</taxon>
        <taxon>Dictyoptera</taxon>
        <taxon>Blattodea</taxon>
        <taxon>Blattoidea</taxon>
        <taxon>Blattidae</taxon>
        <taxon>Blattinae</taxon>
        <taxon>Periplaneta</taxon>
    </lineage>
</organism>
<comment type="caution">
    <text evidence="2">The sequence shown here is derived from an EMBL/GenBank/DDBJ whole genome shotgun (WGS) entry which is preliminary data.</text>
</comment>
<feature type="compositionally biased region" description="Polar residues" evidence="1">
    <location>
        <begin position="254"/>
        <end position="263"/>
    </location>
</feature>
<feature type="compositionally biased region" description="Basic and acidic residues" evidence="1">
    <location>
        <begin position="92"/>
        <end position="102"/>
    </location>
</feature>
<dbReference type="Proteomes" id="UP001148838">
    <property type="component" value="Unassembled WGS sequence"/>
</dbReference>
<evidence type="ECO:0000313" key="2">
    <source>
        <dbReference type="EMBL" id="KAJ4447061.1"/>
    </source>
</evidence>
<feature type="compositionally biased region" description="Basic and acidic residues" evidence="1">
    <location>
        <begin position="50"/>
        <end position="74"/>
    </location>
</feature>
<feature type="compositionally biased region" description="Basic residues" evidence="1">
    <location>
        <begin position="78"/>
        <end position="91"/>
    </location>
</feature>
<sequence>MDMREVGYDDRDWINLAQDRDQWRAYVRAAMNLRVPSKPFVFKKKRKEKEKRGGEGKEREGKGERKGKGRENKSGMKGNKRGMKRKGKGKERKYITVHETAESRPTSHSAECAPSIMAVDLDIRRQRVCLTWSQATKGNIEGGEFGPVLWIEFGVAQWSERLQQQQWWCWWSCGSRGGGLGVGGGGSSGSGGSGSSIIQHQIPPYCTVAVGFVVSNAGTDLDEKKESVGSLAEKKLPTEGYTRRNCEREKNSGQKKMSNNSTLRYMDHMRRLR</sequence>
<evidence type="ECO:0000313" key="3">
    <source>
        <dbReference type="Proteomes" id="UP001148838"/>
    </source>
</evidence>
<gene>
    <name evidence="2" type="ORF">ANN_09050</name>
</gene>
<keyword evidence="3" id="KW-1185">Reference proteome</keyword>
<protein>
    <submittedName>
        <fullName evidence="2">Uncharacterized protein</fullName>
    </submittedName>
</protein>
<proteinExistence type="predicted"/>
<name>A0ABQ8TMC7_PERAM</name>
<evidence type="ECO:0000256" key="1">
    <source>
        <dbReference type="SAM" id="MobiDB-lite"/>
    </source>
</evidence>